<dbReference type="PANTHER" id="PTHR32060:SF30">
    <property type="entry name" value="CARBOXY-TERMINAL PROCESSING PROTEASE CTPA"/>
    <property type="match status" value="1"/>
</dbReference>
<sequence length="468" mass="51272">MNAILRTICLVLFVIFGTASSWASSSDDAKEEARASRSNITVDFEGSAEDRKELAKFLNLVFVLCKEIYPKLTFKDCMNNVKEGVGNSFDPHTGFLNAEKTRELLADMRGRFGGIGIEIFKPATGTSYVDIVNVLSDTPAKKAGLASGDVIVRIGTVPTTSLKGTQKAVELIRGDPGTTVELTIERKGVPQPIVVTLVREEIKIVQIEAKLLRSNGKTYALLTTRMFNEYFAKEMKQKYLELKWESGDKLSGLIISLENNPGGRLDEVYNAVDLFMDAETFLLQRTNEGTVRYEPGLLQRMKTPGDISRGLPILVVVNGGSASASEIFAGALKHFGRAVIAGTETTFGKCSVQSLMSLPGEEMAKATTAECLIGAMNDWVPIQCVGVTPDILFAYPGIKSRKGPKECELSGRLSSGGPMKDAPKHPPIKEVKPGLHRAAEEMLETFKLHRLPKLKEEETRIKLLEKLE</sequence>
<dbReference type="PANTHER" id="PTHR32060">
    <property type="entry name" value="TAIL-SPECIFIC PROTEASE"/>
    <property type="match status" value="1"/>
</dbReference>
<dbReference type="Pfam" id="PF03572">
    <property type="entry name" value="Peptidase_S41"/>
    <property type="match status" value="1"/>
</dbReference>
<feature type="region of interest" description="Disordered" evidence="1">
    <location>
        <begin position="407"/>
        <end position="429"/>
    </location>
</feature>
<dbReference type="InterPro" id="IPR029045">
    <property type="entry name" value="ClpP/crotonase-like_dom_sf"/>
</dbReference>
<dbReference type="GO" id="GO:0007165">
    <property type="term" value="P:signal transduction"/>
    <property type="evidence" value="ECO:0007669"/>
    <property type="project" value="TreeGrafter"/>
</dbReference>
<evidence type="ECO:0000313" key="6">
    <source>
        <dbReference type="Proteomes" id="UP000178534"/>
    </source>
</evidence>
<dbReference type="Proteomes" id="UP000178534">
    <property type="component" value="Unassembled WGS sequence"/>
</dbReference>
<evidence type="ECO:0000313" key="5">
    <source>
        <dbReference type="EMBL" id="OGZ13435.1"/>
    </source>
</evidence>
<dbReference type="InterPro" id="IPR036034">
    <property type="entry name" value="PDZ_sf"/>
</dbReference>
<organism evidence="5 6">
    <name type="scientific">Candidatus Lloydbacteria bacterium RIFCSPLOWO2_01_FULL_50_20</name>
    <dbReference type="NCBI Taxonomy" id="1798665"/>
    <lineage>
        <taxon>Bacteria</taxon>
        <taxon>Candidatus Lloydiibacteriota</taxon>
    </lineage>
</organism>
<feature type="signal peptide" evidence="2">
    <location>
        <begin position="1"/>
        <end position="23"/>
    </location>
</feature>
<dbReference type="InterPro" id="IPR005151">
    <property type="entry name" value="Tail-specific_protease"/>
</dbReference>
<dbReference type="GO" id="GO:0008236">
    <property type="term" value="F:serine-type peptidase activity"/>
    <property type="evidence" value="ECO:0007669"/>
    <property type="project" value="InterPro"/>
</dbReference>
<dbReference type="InterPro" id="IPR001478">
    <property type="entry name" value="PDZ"/>
</dbReference>
<dbReference type="SMART" id="SM00228">
    <property type="entry name" value="PDZ"/>
    <property type="match status" value="1"/>
</dbReference>
<reference evidence="5 6" key="1">
    <citation type="journal article" date="2016" name="Nat. Commun.">
        <title>Thousands of microbial genomes shed light on interconnected biogeochemical processes in an aquifer system.</title>
        <authorList>
            <person name="Anantharaman K."/>
            <person name="Brown C.T."/>
            <person name="Hug L.A."/>
            <person name="Sharon I."/>
            <person name="Castelle C.J."/>
            <person name="Probst A.J."/>
            <person name="Thomas B.C."/>
            <person name="Singh A."/>
            <person name="Wilkins M.J."/>
            <person name="Karaoz U."/>
            <person name="Brodie E.L."/>
            <person name="Williams K.H."/>
            <person name="Hubbard S.S."/>
            <person name="Banfield J.F."/>
        </authorList>
    </citation>
    <scope>NUCLEOTIDE SEQUENCE [LARGE SCALE GENOMIC DNA]</scope>
</reference>
<feature type="domain" description="Tail specific protease" evidence="4">
    <location>
        <begin position="190"/>
        <end position="394"/>
    </location>
</feature>
<dbReference type="CDD" id="cd06782">
    <property type="entry name" value="cpPDZ_CPP-like"/>
    <property type="match status" value="1"/>
</dbReference>
<dbReference type="STRING" id="1798665.A2942_01155"/>
<dbReference type="Gene3D" id="3.90.226.10">
    <property type="entry name" value="2-enoyl-CoA Hydratase, Chain A, domain 1"/>
    <property type="match status" value="1"/>
</dbReference>
<comment type="caution">
    <text evidence="5">The sequence shown here is derived from an EMBL/GenBank/DDBJ whole genome shotgun (WGS) entry which is preliminary data.</text>
</comment>
<evidence type="ECO:0008006" key="7">
    <source>
        <dbReference type="Google" id="ProtNLM"/>
    </source>
</evidence>
<name>A0A1G2DIG0_9BACT</name>
<evidence type="ECO:0000259" key="4">
    <source>
        <dbReference type="SMART" id="SM00245"/>
    </source>
</evidence>
<proteinExistence type="predicted"/>
<feature type="domain" description="PDZ" evidence="3">
    <location>
        <begin position="113"/>
        <end position="188"/>
    </location>
</feature>
<dbReference type="SUPFAM" id="SSF52096">
    <property type="entry name" value="ClpP/crotonase"/>
    <property type="match status" value="1"/>
</dbReference>
<dbReference type="GO" id="GO:0004175">
    <property type="term" value="F:endopeptidase activity"/>
    <property type="evidence" value="ECO:0007669"/>
    <property type="project" value="TreeGrafter"/>
</dbReference>
<accession>A0A1G2DIG0</accession>
<keyword evidence="2" id="KW-0732">Signal</keyword>
<evidence type="ECO:0000256" key="2">
    <source>
        <dbReference type="SAM" id="SignalP"/>
    </source>
</evidence>
<dbReference type="SMART" id="SM00245">
    <property type="entry name" value="TSPc"/>
    <property type="match status" value="1"/>
</dbReference>
<dbReference type="Gene3D" id="3.30.750.44">
    <property type="match status" value="1"/>
</dbReference>
<dbReference type="GO" id="GO:0006508">
    <property type="term" value="P:proteolysis"/>
    <property type="evidence" value="ECO:0007669"/>
    <property type="project" value="InterPro"/>
</dbReference>
<dbReference type="Gene3D" id="2.30.42.10">
    <property type="match status" value="1"/>
</dbReference>
<evidence type="ECO:0000259" key="3">
    <source>
        <dbReference type="SMART" id="SM00228"/>
    </source>
</evidence>
<dbReference type="GO" id="GO:0030288">
    <property type="term" value="C:outer membrane-bounded periplasmic space"/>
    <property type="evidence" value="ECO:0007669"/>
    <property type="project" value="TreeGrafter"/>
</dbReference>
<gene>
    <name evidence="5" type="ORF">A2942_01155</name>
</gene>
<dbReference type="SUPFAM" id="SSF50156">
    <property type="entry name" value="PDZ domain-like"/>
    <property type="match status" value="1"/>
</dbReference>
<feature type="chain" id="PRO_5009582592" description="PDZ domain-containing protein" evidence="2">
    <location>
        <begin position="24"/>
        <end position="468"/>
    </location>
</feature>
<dbReference type="Pfam" id="PF13180">
    <property type="entry name" value="PDZ_2"/>
    <property type="match status" value="1"/>
</dbReference>
<evidence type="ECO:0000256" key="1">
    <source>
        <dbReference type="SAM" id="MobiDB-lite"/>
    </source>
</evidence>
<dbReference type="AlphaFoldDB" id="A0A1G2DIG0"/>
<dbReference type="EMBL" id="MHLP01000007">
    <property type="protein sequence ID" value="OGZ13435.1"/>
    <property type="molecule type" value="Genomic_DNA"/>
</dbReference>
<protein>
    <recommendedName>
        <fullName evidence="7">PDZ domain-containing protein</fullName>
    </recommendedName>
</protein>